<keyword evidence="1" id="KW-0500">Molybdenum</keyword>
<protein>
    <recommendedName>
        <fullName evidence="1">Molybdopterin molybdenumtransferase</fullName>
        <ecNumber evidence="1">2.10.1.1</ecNumber>
    </recommendedName>
</protein>
<dbReference type="Gene3D" id="3.40.980.10">
    <property type="entry name" value="MoaB/Mog-like domain"/>
    <property type="match status" value="1"/>
</dbReference>
<accession>A0A1H0SK35</accession>
<feature type="domain" description="MoaB/Mog" evidence="2">
    <location>
        <begin position="180"/>
        <end position="312"/>
    </location>
</feature>
<evidence type="ECO:0000256" key="1">
    <source>
        <dbReference type="RuleBase" id="RU365090"/>
    </source>
</evidence>
<dbReference type="GO" id="GO:0046872">
    <property type="term" value="F:metal ion binding"/>
    <property type="evidence" value="ECO:0007669"/>
    <property type="project" value="UniProtKB-UniRule"/>
</dbReference>
<sequence length="345" mass="37189">MCNENQYRTISVYQSVGTVLAHDITQVIPGQSKTPIFKRGHVVKKEDIPVLESCGKYNLYDLDLDEDTIHEDDGAVRICEAACGEGLSWSPPAEGKSDIFAEMSGILKIDIDTLMKINSLGDICLATRKSTIPVAKGQKVAATRIIPLTIKTLRLNYVQEILQDSGPVISILPYRNMKVAAIVTGSEIVAGKIEDRFDEHVGAKLREYSAELISKEYAADHADIIAEKITAAKAGGAELVVITGGLSIDPDDVTRQGVRKAGATIELYGTPVLPGAMFLMADLEGVTVLGLPACVFHSHVTLFDLVFPRILAGEKISAQEIYSLGHGGLCLNCPTCVFPNCSFGR</sequence>
<comment type="catalytic activity">
    <reaction evidence="1">
        <text>adenylyl-molybdopterin + molybdate = Mo-molybdopterin + AMP + H(+)</text>
        <dbReference type="Rhea" id="RHEA:35047"/>
        <dbReference type="ChEBI" id="CHEBI:15378"/>
        <dbReference type="ChEBI" id="CHEBI:36264"/>
        <dbReference type="ChEBI" id="CHEBI:62727"/>
        <dbReference type="ChEBI" id="CHEBI:71302"/>
        <dbReference type="ChEBI" id="CHEBI:456215"/>
    </reaction>
</comment>
<dbReference type="EC" id="2.10.1.1" evidence="1"/>
<dbReference type="InterPro" id="IPR038987">
    <property type="entry name" value="MoeA-like"/>
</dbReference>
<evidence type="ECO:0000313" key="4">
    <source>
        <dbReference type="Proteomes" id="UP000199073"/>
    </source>
</evidence>
<proteinExistence type="inferred from homology"/>
<keyword evidence="1" id="KW-0460">Magnesium</keyword>
<dbReference type="GO" id="GO:0061599">
    <property type="term" value="F:molybdopterin molybdotransferase activity"/>
    <property type="evidence" value="ECO:0007669"/>
    <property type="project" value="UniProtKB-UniRule"/>
</dbReference>
<gene>
    <name evidence="3" type="ORF">SAMN05660330_02717</name>
</gene>
<dbReference type="SUPFAM" id="SSF53218">
    <property type="entry name" value="Molybdenum cofactor biosynthesis proteins"/>
    <property type="match status" value="1"/>
</dbReference>
<keyword evidence="1" id="KW-0501">Molybdenum cofactor biosynthesis</keyword>
<evidence type="ECO:0000259" key="2">
    <source>
        <dbReference type="SMART" id="SM00852"/>
    </source>
</evidence>
<dbReference type="CDD" id="cd03522">
    <property type="entry name" value="MoeA_like"/>
    <property type="match status" value="1"/>
</dbReference>
<evidence type="ECO:0000313" key="3">
    <source>
        <dbReference type="EMBL" id="SDP42070.1"/>
    </source>
</evidence>
<organism evidence="3 4">
    <name type="scientific">Desulforhopalus singaporensis</name>
    <dbReference type="NCBI Taxonomy" id="91360"/>
    <lineage>
        <taxon>Bacteria</taxon>
        <taxon>Pseudomonadati</taxon>
        <taxon>Thermodesulfobacteriota</taxon>
        <taxon>Desulfobulbia</taxon>
        <taxon>Desulfobulbales</taxon>
        <taxon>Desulfocapsaceae</taxon>
        <taxon>Desulforhopalus</taxon>
    </lineage>
</organism>
<reference evidence="3 4" key="1">
    <citation type="submission" date="2016-10" db="EMBL/GenBank/DDBJ databases">
        <authorList>
            <person name="de Groot N.N."/>
        </authorList>
    </citation>
    <scope>NUCLEOTIDE SEQUENCE [LARGE SCALE GENOMIC DNA]</scope>
    <source>
        <strain evidence="3 4">DSM 12130</strain>
    </source>
</reference>
<name>A0A1H0SK35_9BACT</name>
<dbReference type="RefSeq" id="WP_176761230.1">
    <property type="nucleotide sequence ID" value="NZ_FNJI01000019.1"/>
</dbReference>
<dbReference type="GO" id="GO:0005829">
    <property type="term" value="C:cytosol"/>
    <property type="evidence" value="ECO:0007669"/>
    <property type="project" value="TreeGrafter"/>
</dbReference>
<comment type="pathway">
    <text evidence="1">Cofactor biosynthesis; molybdopterin biosynthesis.</text>
</comment>
<dbReference type="SMART" id="SM00852">
    <property type="entry name" value="MoCF_biosynth"/>
    <property type="match status" value="1"/>
</dbReference>
<comment type="function">
    <text evidence="1">Catalyzes the insertion of molybdate into adenylated molybdopterin with the concomitant release of AMP.</text>
</comment>
<dbReference type="Proteomes" id="UP000199073">
    <property type="component" value="Unassembled WGS sequence"/>
</dbReference>
<dbReference type="AlphaFoldDB" id="A0A1H0SK35"/>
<comment type="cofactor">
    <cofactor evidence="1">
        <name>Mg(2+)</name>
        <dbReference type="ChEBI" id="CHEBI:18420"/>
    </cofactor>
</comment>
<dbReference type="GO" id="GO:0006777">
    <property type="term" value="P:Mo-molybdopterin cofactor biosynthetic process"/>
    <property type="evidence" value="ECO:0007669"/>
    <property type="project" value="UniProtKB-UniRule"/>
</dbReference>
<dbReference type="Pfam" id="PF00994">
    <property type="entry name" value="MoCF_biosynth"/>
    <property type="match status" value="1"/>
</dbReference>
<dbReference type="InterPro" id="IPR036425">
    <property type="entry name" value="MoaB/Mog-like_dom_sf"/>
</dbReference>
<dbReference type="PANTHER" id="PTHR10192:SF28">
    <property type="entry name" value="MOLYBDOPTERIN MOLYBDENUMTRANSFERASE"/>
    <property type="match status" value="1"/>
</dbReference>
<dbReference type="InterPro" id="IPR001453">
    <property type="entry name" value="MoaB/Mog_dom"/>
</dbReference>
<keyword evidence="1" id="KW-0479">Metal-binding</keyword>
<keyword evidence="4" id="KW-1185">Reference proteome</keyword>
<keyword evidence="1" id="KW-0808">Transferase</keyword>
<dbReference type="UniPathway" id="UPA00344"/>
<dbReference type="PANTHER" id="PTHR10192">
    <property type="entry name" value="MOLYBDOPTERIN BIOSYNTHESIS PROTEIN"/>
    <property type="match status" value="1"/>
</dbReference>
<comment type="similarity">
    <text evidence="1">Belongs to the MoeA family.</text>
</comment>
<dbReference type="STRING" id="91360.SAMN05660330_02717"/>
<dbReference type="EMBL" id="FNJI01000019">
    <property type="protein sequence ID" value="SDP42070.1"/>
    <property type="molecule type" value="Genomic_DNA"/>
</dbReference>